<dbReference type="GO" id="GO:0046943">
    <property type="term" value="F:carboxylic acid transmembrane transporter activity"/>
    <property type="evidence" value="ECO:0007669"/>
    <property type="project" value="TreeGrafter"/>
</dbReference>
<sequence length="400" mass="40516">MGAPAQSVPRGGITLLLCFLIALLEGFDIQAIGVAAPYLIPQLGLTPGQAGVVFGAGMAGLVLGAFTGGWLADRMGRKGLLMVCVAIFGLFTLATLVATGPVSLGVFRLFAGAGMGAAMPSLVAVALEIAPPERRTRTITLMFSGMPAGGALAALFAAGLLEQYGWHSIFLAGGVLPLLLLPAMWKLMPDSRVVHASLAERPGAVKALFGEGRLLITLLAWFTFGMTLLVLYLLLNWLPSLVAAKGLGGVGGAGAAFAFNAGSIVGALGIGFLVDRLGPRIPIIAAYPCLALAMFGLAGAENLVPVLVLAGLAGFFLLGAQYSLYGIIPLYYPGVVRGLATGASIAVGRLGSIAGPLVAGHLLGQGWGPAGVAMAMVPVVLAAGVSAAVMTIRGRYVDNG</sequence>
<organism evidence="5 6">
    <name type="scientific">Niveispirillum cyanobacteriorum</name>
    <dbReference type="NCBI Taxonomy" id="1612173"/>
    <lineage>
        <taxon>Bacteria</taxon>
        <taxon>Pseudomonadati</taxon>
        <taxon>Pseudomonadota</taxon>
        <taxon>Alphaproteobacteria</taxon>
        <taxon>Rhodospirillales</taxon>
        <taxon>Azospirillaceae</taxon>
        <taxon>Niveispirillum</taxon>
    </lineage>
</organism>
<dbReference type="InterPro" id="IPR011701">
    <property type="entry name" value="MFS"/>
</dbReference>
<evidence type="ECO:0000313" key="6">
    <source>
        <dbReference type="Proteomes" id="UP000234752"/>
    </source>
</evidence>
<name>A0A2K9NGK9_9PROT</name>
<dbReference type="SUPFAM" id="SSF103473">
    <property type="entry name" value="MFS general substrate transporter"/>
    <property type="match status" value="1"/>
</dbReference>
<dbReference type="RefSeq" id="WP_102113783.1">
    <property type="nucleotide sequence ID" value="NZ_BMGN01000006.1"/>
</dbReference>
<dbReference type="PROSITE" id="PS50850">
    <property type="entry name" value="MFS"/>
    <property type="match status" value="1"/>
</dbReference>
<comment type="subcellular location">
    <subcellularLocation>
        <location evidence="1">Membrane</location>
        <topology evidence="1">Multi-pass membrane protein</topology>
    </subcellularLocation>
</comment>
<dbReference type="Pfam" id="PF07690">
    <property type="entry name" value="MFS_1"/>
    <property type="match status" value="1"/>
</dbReference>
<dbReference type="GO" id="GO:0005886">
    <property type="term" value="C:plasma membrane"/>
    <property type="evidence" value="ECO:0007669"/>
    <property type="project" value="TreeGrafter"/>
</dbReference>
<keyword evidence="3" id="KW-1133">Transmembrane helix</keyword>
<dbReference type="Gene3D" id="1.20.1250.20">
    <property type="entry name" value="MFS general substrate transporter like domains"/>
    <property type="match status" value="2"/>
</dbReference>
<dbReference type="AlphaFoldDB" id="A0A2K9NGK9"/>
<accession>A0A2K9NGK9</accession>
<dbReference type="PANTHER" id="PTHR23508">
    <property type="entry name" value="CARBOXYLIC ACID TRANSPORTER PROTEIN HOMOLOG"/>
    <property type="match status" value="1"/>
</dbReference>
<evidence type="ECO:0000256" key="4">
    <source>
        <dbReference type="ARBA" id="ARBA00023136"/>
    </source>
</evidence>
<evidence type="ECO:0000256" key="2">
    <source>
        <dbReference type="ARBA" id="ARBA00022692"/>
    </source>
</evidence>
<dbReference type="KEGG" id="ncb:C0V82_17735"/>
<dbReference type="PANTHER" id="PTHR23508:SF10">
    <property type="entry name" value="CARBOXYLIC ACID TRANSPORTER PROTEIN HOMOLOG"/>
    <property type="match status" value="1"/>
</dbReference>
<keyword evidence="6" id="KW-1185">Reference proteome</keyword>
<proteinExistence type="predicted"/>
<evidence type="ECO:0000256" key="1">
    <source>
        <dbReference type="ARBA" id="ARBA00004141"/>
    </source>
</evidence>
<evidence type="ECO:0000313" key="5">
    <source>
        <dbReference type="EMBL" id="AUN32239.1"/>
    </source>
</evidence>
<dbReference type="OrthoDB" id="9784658at2"/>
<keyword evidence="4" id="KW-0472">Membrane</keyword>
<dbReference type="InterPro" id="IPR036259">
    <property type="entry name" value="MFS_trans_sf"/>
</dbReference>
<evidence type="ECO:0000256" key="3">
    <source>
        <dbReference type="ARBA" id="ARBA00022989"/>
    </source>
</evidence>
<reference evidence="5 6" key="1">
    <citation type="submission" date="2017-12" db="EMBL/GenBank/DDBJ databases">
        <title>Genomes of bacteria within cyanobacterial aggregates.</title>
        <authorList>
            <person name="Cai H."/>
        </authorList>
    </citation>
    <scope>NUCLEOTIDE SEQUENCE [LARGE SCALE GENOMIC DNA]</scope>
    <source>
        <strain evidence="5 6">TH16</strain>
    </source>
</reference>
<keyword evidence="2" id="KW-0812">Transmembrane</keyword>
<gene>
    <name evidence="5" type="ORF">C0V82_17735</name>
</gene>
<protein>
    <submittedName>
        <fullName evidence="5">MFS transporter</fullName>
    </submittedName>
</protein>
<dbReference type="InterPro" id="IPR020846">
    <property type="entry name" value="MFS_dom"/>
</dbReference>
<dbReference type="Proteomes" id="UP000234752">
    <property type="component" value="Chromosome eg_2"/>
</dbReference>
<dbReference type="EMBL" id="CP025612">
    <property type="protein sequence ID" value="AUN32239.1"/>
    <property type="molecule type" value="Genomic_DNA"/>
</dbReference>